<protein>
    <submittedName>
        <fullName evidence="1">Uncharacterized protein</fullName>
    </submittedName>
</protein>
<dbReference type="Gene3D" id="2.40.70.10">
    <property type="entry name" value="Acid Proteases"/>
    <property type="match status" value="1"/>
</dbReference>
<dbReference type="EMBL" id="MBFU01000232">
    <property type="protein sequence ID" value="PWA01039.1"/>
    <property type="molecule type" value="Genomic_DNA"/>
</dbReference>
<proteinExistence type="predicted"/>
<name>A0A2U1J7P6_SMIAN</name>
<gene>
    <name evidence="1" type="ORF">BB558_002883</name>
</gene>
<dbReference type="InterPro" id="IPR021109">
    <property type="entry name" value="Peptidase_aspartic_dom_sf"/>
</dbReference>
<sequence>MDIDIENIPLVDRVNETKVLPTKNVNEEDDWDPSYKMKANIVKDHLAKSLLKKCKKLKIEMTLEELASVQKKILEEWTKNYLSIGSGRVVEKINRAEIRMLFAKGSKVNLMSIDVFKALEPLNMALINESVRWQMKDANSGVSDLAGVVEKCLIDIKGCRVNFPVFVSNSVKEAVILG</sequence>
<accession>A0A2U1J7P6</accession>
<evidence type="ECO:0000313" key="1">
    <source>
        <dbReference type="EMBL" id="PWA01039.1"/>
    </source>
</evidence>
<organism evidence="1 2">
    <name type="scientific">Smittium angustum</name>
    <dbReference type="NCBI Taxonomy" id="133377"/>
    <lineage>
        <taxon>Eukaryota</taxon>
        <taxon>Fungi</taxon>
        <taxon>Fungi incertae sedis</taxon>
        <taxon>Zoopagomycota</taxon>
        <taxon>Kickxellomycotina</taxon>
        <taxon>Harpellomycetes</taxon>
        <taxon>Harpellales</taxon>
        <taxon>Legeriomycetaceae</taxon>
        <taxon>Smittium</taxon>
    </lineage>
</organism>
<reference evidence="1 2" key="1">
    <citation type="journal article" date="2018" name="MBio">
        <title>Comparative Genomics Reveals the Core Gene Toolbox for the Fungus-Insect Symbiosis.</title>
        <authorList>
            <person name="Wang Y."/>
            <person name="Stata M."/>
            <person name="Wang W."/>
            <person name="Stajich J.E."/>
            <person name="White M.M."/>
            <person name="Moncalvo J.M."/>
        </authorList>
    </citation>
    <scope>NUCLEOTIDE SEQUENCE [LARGE SCALE GENOMIC DNA]</scope>
    <source>
        <strain evidence="1 2">AUS-126-30</strain>
    </source>
</reference>
<evidence type="ECO:0000313" key="2">
    <source>
        <dbReference type="Proteomes" id="UP000245591"/>
    </source>
</evidence>
<keyword evidence="2" id="KW-1185">Reference proteome</keyword>
<comment type="caution">
    <text evidence="1">The sequence shown here is derived from an EMBL/GenBank/DDBJ whole genome shotgun (WGS) entry which is preliminary data.</text>
</comment>
<dbReference type="Proteomes" id="UP000245591">
    <property type="component" value="Unassembled WGS sequence"/>
</dbReference>
<dbReference type="AlphaFoldDB" id="A0A2U1J7P6"/>